<evidence type="ECO:0008006" key="4">
    <source>
        <dbReference type="Google" id="ProtNLM"/>
    </source>
</evidence>
<reference evidence="2" key="1">
    <citation type="submission" date="2022-08" db="EMBL/GenBank/DDBJ databases">
        <authorList>
            <person name="Gutierrez-Valencia J."/>
        </authorList>
    </citation>
    <scope>NUCLEOTIDE SEQUENCE</scope>
</reference>
<organism evidence="2 3">
    <name type="scientific">Linum tenue</name>
    <dbReference type="NCBI Taxonomy" id="586396"/>
    <lineage>
        <taxon>Eukaryota</taxon>
        <taxon>Viridiplantae</taxon>
        <taxon>Streptophyta</taxon>
        <taxon>Embryophyta</taxon>
        <taxon>Tracheophyta</taxon>
        <taxon>Spermatophyta</taxon>
        <taxon>Magnoliopsida</taxon>
        <taxon>eudicotyledons</taxon>
        <taxon>Gunneridae</taxon>
        <taxon>Pentapetalae</taxon>
        <taxon>rosids</taxon>
        <taxon>fabids</taxon>
        <taxon>Malpighiales</taxon>
        <taxon>Linaceae</taxon>
        <taxon>Linum</taxon>
    </lineage>
</organism>
<keyword evidence="3" id="KW-1185">Reference proteome</keyword>
<dbReference type="AlphaFoldDB" id="A0AAV0KV21"/>
<feature type="compositionally biased region" description="Polar residues" evidence="1">
    <location>
        <begin position="1"/>
        <end position="10"/>
    </location>
</feature>
<protein>
    <recommendedName>
        <fullName evidence="4">AraC family transcriptional regulator</fullName>
    </recommendedName>
</protein>
<dbReference type="Proteomes" id="UP001154282">
    <property type="component" value="Unassembled WGS sequence"/>
</dbReference>
<name>A0AAV0KV21_9ROSI</name>
<proteinExistence type="predicted"/>
<evidence type="ECO:0000313" key="2">
    <source>
        <dbReference type="EMBL" id="CAI0425130.1"/>
    </source>
</evidence>
<sequence length="25" mass="2947">MKHQSYSIDHSATKPLHNHLEGETW</sequence>
<gene>
    <name evidence="2" type="ORF">LITE_LOCUS20242</name>
</gene>
<dbReference type="EMBL" id="CAMGYJ010000005">
    <property type="protein sequence ID" value="CAI0425130.1"/>
    <property type="molecule type" value="Genomic_DNA"/>
</dbReference>
<accession>A0AAV0KV21</accession>
<evidence type="ECO:0000256" key="1">
    <source>
        <dbReference type="SAM" id="MobiDB-lite"/>
    </source>
</evidence>
<feature type="region of interest" description="Disordered" evidence="1">
    <location>
        <begin position="1"/>
        <end position="25"/>
    </location>
</feature>
<evidence type="ECO:0000313" key="3">
    <source>
        <dbReference type="Proteomes" id="UP001154282"/>
    </source>
</evidence>
<comment type="caution">
    <text evidence="2">The sequence shown here is derived from an EMBL/GenBank/DDBJ whole genome shotgun (WGS) entry which is preliminary data.</text>
</comment>